<evidence type="ECO:0000256" key="1">
    <source>
        <dbReference type="ARBA" id="ARBA00019284"/>
    </source>
</evidence>
<dbReference type="KEGG" id="goe:100902154"/>
<dbReference type="PANTHER" id="PTHR30455:SF2">
    <property type="entry name" value="TRANSCRIPTIONAL REPRESSOR NRDR"/>
    <property type="match status" value="1"/>
</dbReference>
<dbReference type="RefSeq" id="XP_003738678.1">
    <property type="nucleotide sequence ID" value="XM_003738630.1"/>
</dbReference>
<evidence type="ECO:0000256" key="2">
    <source>
        <dbReference type="ARBA" id="ARBA00022741"/>
    </source>
</evidence>
<accession>A0AAJ6VVG2</accession>
<dbReference type="InterPro" id="IPR005144">
    <property type="entry name" value="ATP-cone_dom"/>
</dbReference>
<dbReference type="GO" id="GO:0008270">
    <property type="term" value="F:zinc ion binding"/>
    <property type="evidence" value="ECO:0007669"/>
    <property type="project" value="InterPro"/>
</dbReference>
<evidence type="ECO:0000256" key="3">
    <source>
        <dbReference type="ARBA" id="ARBA00022840"/>
    </source>
</evidence>
<evidence type="ECO:0000313" key="7">
    <source>
        <dbReference type="Proteomes" id="UP000694867"/>
    </source>
</evidence>
<evidence type="ECO:0000256" key="4">
    <source>
        <dbReference type="ARBA" id="ARBA00031255"/>
    </source>
</evidence>
<sequence length="114" mass="12882">MVCTPAHPAMIPPRIATIIGCATRHGDVNINQICLTGFKRVQKRCHDTILQLRELVVVKSDRRRVPFDRDKLGKSIRVALRKRPVSEEQQDRLVNQVVQQLEAMGEGEVSSSQI</sequence>
<dbReference type="GO" id="GO:0005524">
    <property type="term" value="F:ATP binding"/>
    <property type="evidence" value="ECO:0007669"/>
    <property type="project" value="UniProtKB-UniRule"/>
</dbReference>
<evidence type="ECO:0000256" key="5">
    <source>
        <dbReference type="PROSITE-ProRule" id="PRU00492"/>
    </source>
</evidence>
<name>A0AAJ6VVG2_9ACAR</name>
<organism evidence="7 8">
    <name type="scientific">Galendromus occidentalis</name>
    <name type="common">western predatory mite</name>
    <dbReference type="NCBI Taxonomy" id="34638"/>
    <lineage>
        <taxon>Eukaryota</taxon>
        <taxon>Metazoa</taxon>
        <taxon>Ecdysozoa</taxon>
        <taxon>Arthropoda</taxon>
        <taxon>Chelicerata</taxon>
        <taxon>Arachnida</taxon>
        <taxon>Acari</taxon>
        <taxon>Parasitiformes</taxon>
        <taxon>Mesostigmata</taxon>
        <taxon>Gamasina</taxon>
        <taxon>Phytoseioidea</taxon>
        <taxon>Phytoseiidae</taxon>
        <taxon>Typhlodrominae</taxon>
        <taxon>Galendromus</taxon>
    </lineage>
</organism>
<gene>
    <name evidence="8" type="primary">LOC100902154</name>
</gene>
<evidence type="ECO:0000259" key="6">
    <source>
        <dbReference type="PROSITE" id="PS51161"/>
    </source>
</evidence>
<dbReference type="AlphaFoldDB" id="A0AAJ6VVG2"/>
<feature type="domain" description="ATP-cone" evidence="6">
    <location>
        <begin position="55"/>
        <end position="114"/>
    </location>
</feature>
<evidence type="ECO:0000313" key="8">
    <source>
        <dbReference type="RefSeq" id="XP_003738678.1"/>
    </source>
</evidence>
<feature type="non-terminal residue" evidence="8">
    <location>
        <position position="114"/>
    </location>
</feature>
<protein>
    <recommendedName>
        <fullName evidence="1">Ribonucleoside-diphosphate reductase large subunit</fullName>
    </recommendedName>
    <alternativeName>
        <fullName evidence="4">Ribonucleotide reductase large subunit</fullName>
    </alternativeName>
</protein>
<dbReference type="Proteomes" id="UP000694867">
    <property type="component" value="Unplaced"/>
</dbReference>
<dbReference type="PROSITE" id="PS51161">
    <property type="entry name" value="ATP_CONE"/>
    <property type="match status" value="1"/>
</dbReference>
<dbReference type="Pfam" id="PF03477">
    <property type="entry name" value="ATP-cone"/>
    <property type="match status" value="1"/>
</dbReference>
<reference evidence="8" key="1">
    <citation type="submission" date="2025-08" db="UniProtKB">
        <authorList>
            <consortium name="RefSeq"/>
        </authorList>
    </citation>
    <scope>IDENTIFICATION</scope>
</reference>
<dbReference type="PANTHER" id="PTHR30455">
    <property type="entry name" value="TRANSCRIPTIONAL REPRESSOR NRDR"/>
    <property type="match status" value="1"/>
</dbReference>
<keyword evidence="2 5" id="KW-0547">Nucleotide-binding</keyword>
<dbReference type="InterPro" id="IPR003796">
    <property type="entry name" value="RNR_NrdR-like"/>
</dbReference>
<proteinExistence type="predicted"/>
<keyword evidence="3 5" id="KW-0067">ATP-binding</keyword>
<dbReference type="GO" id="GO:0045892">
    <property type="term" value="P:negative regulation of DNA-templated transcription"/>
    <property type="evidence" value="ECO:0007669"/>
    <property type="project" value="InterPro"/>
</dbReference>
<keyword evidence="7" id="KW-1185">Reference proteome</keyword>
<dbReference type="GeneID" id="100902154"/>